<keyword evidence="1" id="KW-0548">Nucleotidyltransferase</keyword>
<gene>
    <name evidence="1" type="primary">CEG1</name>
    <name evidence="1" type="ORF">EV182_001739</name>
</gene>
<dbReference type="Proteomes" id="UP001145114">
    <property type="component" value="Unassembled WGS sequence"/>
</dbReference>
<dbReference type="EC" id="2.7.7.50" evidence="1"/>
<protein>
    <submittedName>
        <fullName evidence="1">Dcp1p-Dcp2p decapping enzyme complex alpha subunit</fullName>
        <ecNumber evidence="1">2.7.7.50</ecNumber>
    </submittedName>
</protein>
<organism evidence="1 2">
    <name type="scientific">Spiromyces aspiralis</name>
    <dbReference type="NCBI Taxonomy" id="68401"/>
    <lineage>
        <taxon>Eukaryota</taxon>
        <taxon>Fungi</taxon>
        <taxon>Fungi incertae sedis</taxon>
        <taxon>Zoopagomycota</taxon>
        <taxon>Kickxellomycotina</taxon>
        <taxon>Kickxellomycetes</taxon>
        <taxon>Kickxellales</taxon>
        <taxon>Kickxellaceae</taxon>
        <taxon>Spiromyces</taxon>
    </lineage>
</organism>
<evidence type="ECO:0000313" key="2">
    <source>
        <dbReference type="Proteomes" id="UP001145114"/>
    </source>
</evidence>
<proteinExistence type="predicted"/>
<keyword evidence="1" id="KW-0808">Transferase</keyword>
<dbReference type="EMBL" id="JAMZIH010000288">
    <property type="protein sequence ID" value="KAJ1679587.1"/>
    <property type="molecule type" value="Genomic_DNA"/>
</dbReference>
<comment type="caution">
    <text evidence="1">The sequence shown here is derived from an EMBL/GenBank/DDBJ whole genome shotgun (WGS) entry which is preliminary data.</text>
</comment>
<reference evidence="1" key="1">
    <citation type="submission" date="2022-06" db="EMBL/GenBank/DDBJ databases">
        <title>Phylogenomic reconstructions and comparative analyses of Kickxellomycotina fungi.</title>
        <authorList>
            <person name="Reynolds N.K."/>
            <person name="Stajich J.E."/>
            <person name="Barry K."/>
            <person name="Grigoriev I.V."/>
            <person name="Crous P."/>
            <person name="Smith M.E."/>
        </authorList>
    </citation>
    <scope>NUCLEOTIDE SEQUENCE</scope>
    <source>
        <strain evidence="1">RSA 2271</strain>
    </source>
</reference>
<evidence type="ECO:0000313" key="1">
    <source>
        <dbReference type="EMBL" id="KAJ1679587.1"/>
    </source>
</evidence>
<sequence>MEHQQPSSLEQVTSSTPSGSTSAVPDIPGINVRPDVKRFVQDQISSIGIDAKRPYRGAQPVSFLKQHLDDLVHEDYFVCEKTDGVRALLYMTRGQNNEPQCYFIDRKNYYRYVPGLAFPTRVDAGRWEFHYKTLIDGELVLDIEKDGSRTLKFLAFDSLAINGTDVRNKPLTKRMGYLDSFVMKPYHQACRSSPEFARAQAFQVELKRMEFSYGVPKIFQDMQSLKHKSDGLIYTSVMAPYAAGTCKKMLKWKPAEENSIDFKLHIDTFPGLIGKPTFQLYVWKGGDEYEYYCDMAVTDHEWQELRNQQGSLEGRIVEVVYDPNHAPPNVWKLLRFRDDKPHGNHVSVLNSILESIQQAVTSQELIDKCPEIRTAWKQRPHVT</sequence>
<accession>A0ACC1HWH5</accession>
<keyword evidence="2" id="KW-1185">Reference proteome</keyword>
<name>A0ACC1HWH5_9FUNG</name>